<dbReference type="EMBL" id="LWLG01000026">
    <property type="protein sequence ID" value="OAQ19811.1"/>
    <property type="molecule type" value="Genomic_DNA"/>
</dbReference>
<dbReference type="Pfam" id="PF10387">
    <property type="entry name" value="DUF2442"/>
    <property type="match status" value="1"/>
</dbReference>
<accession>A0A179D1Y7</accession>
<feature type="compositionally biased region" description="Basic and acidic residues" evidence="1">
    <location>
        <begin position="94"/>
        <end position="105"/>
    </location>
</feature>
<gene>
    <name evidence="2" type="ORF">TDIS_2105</name>
</gene>
<evidence type="ECO:0000313" key="3">
    <source>
        <dbReference type="Proteomes" id="UP000078390"/>
    </source>
</evidence>
<dbReference type="AlphaFoldDB" id="A0A179D1Y7"/>
<evidence type="ECO:0000256" key="1">
    <source>
        <dbReference type="SAM" id="MobiDB-lite"/>
    </source>
</evidence>
<protein>
    <recommendedName>
        <fullName evidence="4">DUF2442 domain-containing protein</fullName>
    </recommendedName>
</protein>
<sequence length="112" mass="12913">MNFSEIPRAKKIEIKDDRLIVELVDGRILIVPLVWYPRLWHATPEERKQFELLADGEIIHWPLIDEDLSVEGLLAGRRSGESPESFSKWRKSRSGRETSDQKMEPDTLIGSG</sequence>
<name>A0A179D1Y7_9BACT</name>
<dbReference type="InterPro" id="IPR018841">
    <property type="entry name" value="DUF2442"/>
</dbReference>
<keyword evidence="3" id="KW-1185">Reference proteome</keyword>
<dbReference type="STRING" id="999894.TDIS_2105"/>
<dbReference type="Proteomes" id="UP000078390">
    <property type="component" value="Unassembled WGS sequence"/>
</dbReference>
<comment type="caution">
    <text evidence="2">The sequence shown here is derived from an EMBL/GenBank/DDBJ whole genome shotgun (WGS) entry which is preliminary data.</text>
</comment>
<evidence type="ECO:0008006" key="4">
    <source>
        <dbReference type="Google" id="ProtNLM"/>
    </source>
</evidence>
<proteinExistence type="predicted"/>
<reference evidence="2 3" key="1">
    <citation type="submission" date="2016-04" db="EMBL/GenBank/DDBJ databases">
        <title>Genome analysis of Thermosulfurimonas dismutans, the first thermophilic sulfur-disproportionating bacterium of the phylum Thermodesulfobacteria.</title>
        <authorList>
            <person name="Mardanov A.V."/>
            <person name="Beletsky A.V."/>
            <person name="Kadnikov V.V."/>
            <person name="Slobodkin A.I."/>
            <person name="Ravin N.V."/>
        </authorList>
    </citation>
    <scope>NUCLEOTIDE SEQUENCE [LARGE SCALE GENOMIC DNA]</scope>
    <source>
        <strain evidence="2 3">S95</strain>
    </source>
</reference>
<dbReference type="Gene3D" id="3.30.2020.40">
    <property type="entry name" value="Uncharacterised protein PF10387, DUF2442"/>
    <property type="match status" value="1"/>
</dbReference>
<dbReference type="OrthoDB" id="9807561at2"/>
<evidence type="ECO:0000313" key="2">
    <source>
        <dbReference type="EMBL" id="OAQ19811.1"/>
    </source>
</evidence>
<dbReference type="RefSeq" id="WP_068671831.1">
    <property type="nucleotide sequence ID" value="NZ_LWLG01000026.1"/>
</dbReference>
<organism evidence="2 3">
    <name type="scientific">Thermosulfurimonas dismutans</name>
    <dbReference type="NCBI Taxonomy" id="999894"/>
    <lineage>
        <taxon>Bacteria</taxon>
        <taxon>Pseudomonadati</taxon>
        <taxon>Thermodesulfobacteriota</taxon>
        <taxon>Thermodesulfobacteria</taxon>
        <taxon>Thermodesulfobacteriales</taxon>
        <taxon>Thermodesulfobacteriaceae</taxon>
        <taxon>Thermosulfurimonas</taxon>
    </lineage>
</organism>
<feature type="region of interest" description="Disordered" evidence="1">
    <location>
        <begin position="76"/>
        <end position="112"/>
    </location>
</feature>